<name>A0A851HRN7_9GAMM</name>
<accession>A0A851HRN7</accession>
<evidence type="ECO:0000256" key="1">
    <source>
        <dbReference type="SAM" id="MobiDB-lite"/>
    </source>
</evidence>
<keyword evidence="3" id="KW-1185">Reference proteome</keyword>
<sequence>MIHTEEQRQFYLGVAGIRMWYAREPLPGAAPSPEFVFPEPERVAEPREVQRLNPDAAVPAGSPQPVPDAQGAKQIASLQALMESKTKTGKAAVTENRPVPAETQPEEAPPVMTREHAEPDLTLDLGIFAGAGHVLVAHISSEASLQLQESLAGNILRSLGEQEVEPLRRVGWPVFNNRLVPGSSLSDLRAVIQPICTDIREKVVIVIGASTGETEEQSWLIQALGRNPDVNFGRSLADLASNPAEKRLLWEKLKPLVTT</sequence>
<proteinExistence type="predicted"/>
<protein>
    <submittedName>
        <fullName evidence="2">2-isopropylmalate synthase</fullName>
    </submittedName>
</protein>
<reference evidence="2 3" key="1">
    <citation type="submission" date="2020-03" db="EMBL/GenBank/DDBJ databases">
        <title>Metagenomic, metatranscriptomic, and metabolomic analyses revealed the key microbes and metabolic features during the fermentation of ganjang, Korean traditional soy sauce.</title>
        <authorList>
            <person name="Chun B.H."/>
            <person name="Jeon C.O."/>
        </authorList>
    </citation>
    <scope>NUCLEOTIDE SEQUENCE [LARGE SCALE GENOMIC DNA]</scope>
    <source>
        <strain evidence="2 3">KG14</strain>
    </source>
</reference>
<feature type="region of interest" description="Disordered" evidence="1">
    <location>
        <begin position="28"/>
        <end position="73"/>
    </location>
</feature>
<gene>
    <name evidence="2" type="ORF">HLV39_12900</name>
</gene>
<feature type="compositionally biased region" description="Low complexity" evidence="1">
    <location>
        <begin position="29"/>
        <end position="38"/>
    </location>
</feature>
<feature type="compositionally biased region" description="Basic and acidic residues" evidence="1">
    <location>
        <begin position="39"/>
        <end position="50"/>
    </location>
</feature>
<evidence type="ECO:0000313" key="3">
    <source>
        <dbReference type="Proteomes" id="UP000536442"/>
    </source>
</evidence>
<comment type="caution">
    <text evidence="2">The sequence shown here is derived from an EMBL/GenBank/DDBJ whole genome shotgun (WGS) entry which is preliminary data.</text>
</comment>
<organism evidence="2 3">
    <name type="scientific">Marinobacter adhaerens</name>
    <dbReference type="NCBI Taxonomy" id="1033846"/>
    <lineage>
        <taxon>Bacteria</taxon>
        <taxon>Pseudomonadati</taxon>
        <taxon>Pseudomonadota</taxon>
        <taxon>Gammaproteobacteria</taxon>
        <taxon>Pseudomonadales</taxon>
        <taxon>Marinobacteraceae</taxon>
        <taxon>Marinobacter</taxon>
    </lineage>
</organism>
<feature type="region of interest" description="Disordered" evidence="1">
    <location>
        <begin position="86"/>
        <end position="113"/>
    </location>
</feature>
<dbReference type="AlphaFoldDB" id="A0A851HRN7"/>
<dbReference type="EMBL" id="JABEVQ010000007">
    <property type="protein sequence ID" value="NWN92389.1"/>
    <property type="molecule type" value="Genomic_DNA"/>
</dbReference>
<dbReference type="Proteomes" id="UP000536442">
    <property type="component" value="Unassembled WGS sequence"/>
</dbReference>
<evidence type="ECO:0000313" key="2">
    <source>
        <dbReference type="EMBL" id="NWN92389.1"/>
    </source>
</evidence>